<evidence type="ECO:0000256" key="1">
    <source>
        <dbReference type="SAM" id="SignalP"/>
    </source>
</evidence>
<proteinExistence type="predicted"/>
<dbReference type="Proteomes" id="UP001187192">
    <property type="component" value="Unassembled WGS sequence"/>
</dbReference>
<accession>A0AA88AB05</accession>
<feature type="signal peptide" evidence="1">
    <location>
        <begin position="1"/>
        <end position="23"/>
    </location>
</feature>
<comment type="caution">
    <text evidence="2">The sequence shown here is derived from an EMBL/GenBank/DDBJ whole genome shotgun (WGS) entry which is preliminary data.</text>
</comment>
<organism evidence="2 3">
    <name type="scientific">Ficus carica</name>
    <name type="common">Common fig</name>
    <dbReference type="NCBI Taxonomy" id="3494"/>
    <lineage>
        <taxon>Eukaryota</taxon>
        <taxon>Viridiplantae</taxon>
        <taxon>Streptophyta</taxon>
        <taxon>Embryophyta</taxon>
        <taxon>Tracheophyta</taxon>
        <taxon>Spermatophyta</taxon>
        <taxon>Magnoliopsida</taxon>
        <taxon>eudicotyledons</taxon>
        <taxon>Gunneridae</taxon>
        <taxon>Pentapetalae</taxon>
        <taxon>rosids</taxon>
        <taxon>fabids</taxon>
        <taxon>Rosales</taxon>
        <taxon>Moraceae</taxon>
        <taxon>Ficeae</taxon>
        <taxon>Ficus</taxon>
    </lineage>
</organism>
<keyword evidence="1" id="KW-0732">Signal</keyword>
<reference evidence="2" key="1">
    <citation type="submission" date="2023-07" db="EMBL/GenBank/DDBJ databases">
        <title>draft genome sequence of fig (Ficus carica).</title>
        <authorList>
            <person name="Takahashi T."/>
            <person name="Nishimura K."/>
        </authorList>
    </citation>
    <scope>NUCLEOTIDE SEQUENCE</scope>
</reference>
<dbReference type="EMBL" id="BTGU01000030">
    <property type="protein sequence ID" value="GMN49234.1"/>
    <property type="molecule type" value="Genomic_DNA"/>
</dbReference>
<evidence type="ECO:0000313" key="2">
    <source>
        <dbReference type="EMBL" id="GMN49234.1"/>
    </source>
</evidence>
<name>A0AA88AB05_FICCA</name>
<dbReference type="AlphaFoldDB" id="A0AA88AB05"/>
<protein>
    <submittedName>
        <fullName evidence="2">Uncharacterized protein</fullName>
    </submittedName>
</protein>
<sequence length="99" mass="10810">MLSMTTFPAILVASRMKWWLVMSLGSHKSVDTGYNACFMIDQIPGCFTVHVAECLAVREGTRLAARDPEDSIVADIIEAISIDTSDNVCYAIDLVKGVL</sequence>
<feature type="chain" id="PRO_5041686975" evidence="1">
    <location>
        <begin position="24"/>
        <end position="99"/>
    </location>
</feature>
<gene>
    <name evidence="2" type="ORF">TIFTF001_018406</name>
</gene>
<evidence type="ECO:0000313" key="3">
    <source>
        <dbReference type="Proteomes" id="UP001187192"/>
    </source>
</evidence>
<keyword evidence="3" id="KW-1185">Reference proteome</keyword>